<feature type="compositionally biased region" description="Basic and acidic residues" evidence="1">
    <location>
        <begin position="68"/>
        <end position="91"/>
    </location>
</feature>
<comment type="caution">
    <text evidence="2">The sequence shown here is derived from an EMBL/GenBank/DDBJ whole genome shotgun (WGS) entry which is preliminary data.</text>
</comment>
<name>A0A371IHP0_MUCPR</name>
<reference evidence="2" key="1">
    <citation type="submission" date="2018-05" db="EMBL/GenBank/DDBJ databases">
        <title>Draft genome of Mucuna pruriens seed.</title>
        <authorList>
            <person name="Nnadi N.E."/>
            <person name="Vos R."/>
            <person name="Hasami M.H."/>
            <person name="Devisetty U.K."/>
            <person name="Aguiy J.C."/>
        </authorList>
    </citation>
    <scope>NUCLEOTIDE SEQUENCE [LARGE SCALE GENOMIC DNA]</scope>
    <source>
        <strain evidence="2">JCA_2017</strain>
    </source>
</reference>
<gene>
    <name evidence="2" type="ORF">CR513_00341</name>
</gene>
<evidence type="ECO:0000313" key="2">
    <source>
        <dbReference type="EMBL" id="RDY14576.1"/>
    </source>
</evidence>
<proteinExistence type="predicted"/>
<feature type="non-terminal residue" evidence="2">
    <location>
        <position position="1"/>
    </location>
</feature>
<organism evidence="2 3">
    <name type="scientific">Mucuna pruriens</name>
    <name type="common">Velvet bean</name>
    <name type="synonym">Dolichos pruriens</name>
    <dbReference type="NCBI Taxonomy" id="157652"/>
    <lineage>
        <taxon>Eukaryota</taxon>
        <taxon>Viridiplantae</taxon>
        <taxon>Streptophyta</taxon>
        <taxon>Embryophyta</taxon>
        <taxon>Tracheophyta</taxon>
        <taxon>Spermatophyta</taxon>
        <taxon>Magnoliopsida</taxon>
        <taxon>eudicotyledons</taxon>
        <taxon>Gunneridae</taxon>
        <taxon>Pentapetalae</taxon>
        <taxon>rosids</taxon>
        <taxon>fabids</taxon>
        <taxon>Fabales</taxon>
        <taxon>Fabaceae</taxon>
        <taxon>Papilionoideae</taxon>
        <taxon>50 kb inversion clade</taxon>
        <taxon>NPAAA clade</taxon>
        <taxon>indigoferoid/millettioid clade</taxon>
        <taxon>Phaseoleae</taxon>
        <taxon>Mucuna</taxon>
    </lineage>
</organism>
<protein>
    <submittedName>
        <fullName evidence="2">Uncharacterized protein</fullName>
    </submittedName>
</protein>
<dbReference type="EMBL" id="QJKJ01000052">
    <property type="protein sequence ID" value="RDY14576.1"/>
    <property type="molecule type" value="Genomic_DNA"/>
</dbReference>
<dbReference type="Proteomes" id="UP000257109">
    <property type="component" value="Unassembled WGS sequence"/>
</dbReference>
<sequence length="165" mass="19814">MGSSSINWEGLSPKSKYIKHTMNELREKLDLVGKGLDTLSKAKKDGFGEGNYNDHNKSSRSSRRRERHERNRREERHERRERREEDRRDELDTRKCKIPPFVWNSKPEELKVEQVITSFDIQGQKGVRGPRVWRSTIRKWKLKAQLMESKETTKARFLHWLNREI</sequence>
<evidence type="ECO:0000313" key="3">
    <source>
        <dbReference type="Proteomes" id="UP000257109"/>
    </source>
</evidence>
<feature type="compositionally biased region" description="Basic residues" evidence="1">
    <location>
        <begin position="58"/>
        <end position="67"/>
    </location>
</feature>
<keyword evidence="3" id="KW-1185">Reference proteome</keyword>
<dbReference type="AlphaFoldDB" id="A0A371IHP0"/>
<feature type="region of interest" description="Disordered" evidence="1">
    <location>
        <begin position="40"/>
        <end position="91"/>
    </location>
</feature>
<evidence type="ECO:0000256" key="1">
    <source>
        <dbReference type="SAM" id="MobiDB-lite"/>
    </source>
</evidence>
<accession>A0A371IHP0</accession>
<feature type="compositionally biased region" description="Basic and acidic residues" evidence="1">
    <location>
        <begin position="40"/>
        <end position="57"/>
    </location>
</feature>